<accession>A0A2Z6QZV9</accession>
<dbReference type="EMBL" id="BLAL01000005">
    <property type="protein sequence ID" value="GES73037.1"/>
    <property type="molecule type" value="Genomic_DNA"/>
</dbReference>
<evidence type="ECO:0000313" key="4">
    <source>
        <dbReference type="Proteomes" id="UP000247702"/>
    </source>
</evidence>
<protein>
    <submittedName>
        <fullName evidence="2">Uncharacterized protein</fullName>
    </submittedName>
</protein>
<gene>
    <name evidence="3" type="ORF">RCL2_000058000</name>
    <name evidence="2" type="ORF">RclHR1_00180012</name>
</gene>
<name>A0A2Z6QZV9_9GLOM</name>
<feature type="compositionally biased region" description="Polar residues" evidence="1">
    <location>
        <begin position="549"/>
        <end position="562"/>
    </location>
</feature>
<dbReference type="Proteomes" id="UP000247702">
    <property type="component" value="Unassembled WGS sequence"/>
</dbReference>
<dbReference type="Proteomes" id="UP000615446">
    <property type="component" value="Unassembled WGS sequence"/>
</dbReference>
<sequence length="562" mass="64579">MATPSHSPSVNENNEPTKGLALVRLYKPANIFPISFSLFHVCPSLLCDTRGAGTLFNTKKARYYLLSLSQRKTSDLSTNNFSVITNDTDLPGTHQRIFSSTSKSPNINFLIGNFLTFVFNLNRQFLSHVVTKYFSRLRVLLKEKLCSIRTRMDSDSSNNCRTKTYIWFANCDHVIYLGFYLRCKSECTLPAASVMSNKRWRCGEHYNEINACHKSGCHVPRDAKYYADELKRHAKKKKGNPYEVKHIHSNRLGISYDVVIKMYRDIPARQRTKLPDSLRWKYFKEYKRLQFDVLKSPQQIQRFNRLNTLVLSHNANAKYKRPFILGAQKDGMQPATVFKQLHHCPSKQMPSTGSTFNFVHNGFPLQAIRNKAKRLRQKYKRKIKLPPLPPNFAGDVIAYYQKHHRIHLDIPSIRERYWRDSLALAGITHCDQIMSYIDMIKNIPQKTVQDVTLDHYHDDRVYVISPEDTALLATPNTYLRRIHTPLTPLSDSAPKRLCLLQAPSSSTAATSYTPRSSHTTGYTVDHQGSTQTGSLPTPTPDRIKRFDYNSGSMSNDVRFSDA</sequence>
<evidence type="ECO:0000256" key="1">
    <source>
        <dbReference type="SAM" id="MobiDB-lite"/>
    </source>
</evidence>
<reference evidence="2 4" key="1">
    <citation type="submission" date="2017-11" db="EMBL/GenBank/DDBJ databases">
        <title>The genome of Rhizophagus clarus HR1 reveals common genetic basis of auxotrophy among arbuscular mycorrhizal fungi.</title>
        <authorList>
            <person name="Kobayashi Y."/>
        </authorList>
    </citation>
    <scope>NUCLEOTIDE SEQUENCE [LARGE SCALE GENOMIC DNA]</scope>
    <source>
        <strain evidence="2 4">HR1</strain>
    </source>
</reference>
<comment type="caution">
    <text evidence="2">The sequence shown here is derived from an EMBL/GenBank/DDBJ whole genome shotgun (WGS) entry which is preliminary data.</text>
</comment>
<dbReference type="EMBL" id="BEXD01000890">
    <property type="protein sequence ID" value="GBB90874.1"/>
    <property type="molecule type" value="Genomic_DNA"/>
</dbReference>
<evidence type="ECO:0000313" key="3">
    <source>
        <dbReference type="EMBL" id="GES73037.1"/>
    </source>
</evidence>
<dbReference type="OrthoDB" id="2395033at2759"/>
<reference evidence="3" key="2">
    <citation type="submission" date="2019-10" db="EMBL/GenBank/DDBJ databases">
        <title>Conservation and host-specific expression of non-tandemly repeated heterogenous ribosome RNA gene in arbuscular mycorrhizal fungi.</title>
        <authorList>
            <person name="Maeda T."/>
            <person name="Kobayashi Y."/>
            <person name="Nakagawa T."/>
            <person name="Ezawa T."/>
            <person name="Yamaguchi K."/>
            <person name="Bino T."/>
            <person name="Nishimoto Y."/>
            <person name="Shigenobu S."/>
            <person name="Kawaguchi M."/>
        </authorList>
    </citation>
    <scope>NUCLEOTIDE SEQUENCE</scope>
    <source>
        <strain evidence="3">HR1</strain>
    </source>
</reference>
<dbReference type="AlphaFoldDB" id="A0A2Z6QZV9"/>
<organism evidence="2 4">
    <name type="scientific">Rhizophagus clarus</name>
    <dbReference type="NCBI Taxonomy" id="94130"/>
    <lineage>
        <taxon>Eukaryota</taxon>
        <taxon>Fungi</taxon>
        <taxon>Fungi incertae sedis</taxon>
        <taxon>Mucoromycota</taxon>
        <taxon>Glomeromycotina</taxon>
        <taxon>Glomeromycetes</taxon>
        <taxon>Glomerales</taxon>
        <taxon>Glomeraceae</taxon>
        <taxon>Rhizophagus</taxon>
    </lineage>
</organism>
<proteinExistence type="predicted"/>
<feature type="compositionally biased region" description="Polar residues" evidence="1">
    <location>
        <begin position="518"/>
        <end position="536"/>
    </location>
</feature>
<feature type="compositionally biased region" description="Low complexity" evidence="1">
    <location>
        <begin position="507"/>
        <end position="517"/>
    </location>
</feature>
<feature type="region of interest" description="Disordered" evidence="1">
    <location>
        <begin position="507"/>
        <end position="562"/>
    </location>
</feature>
<evidence type="ECO:0000313" key="2">
    <source>
        <dbReference type="EMBL" id="GBB90874.1"/>
    </source>
</evidence>
<keyword evidence="4" id="KW-1185">Reference proteome</keyword>